<evidence type="ECO:0008006" key="3">
    <source>
        <dbReference type="Google" id="ProtNLM"/>
    </source>
</evidence>
<name>A0A367IZ64_RHIAZ</name>
<evidence type="ECO:0000313" key="2">
    <source>
        <dbReference type="Proteomes" id="UP000252139"/>
    </source>
</evidence>
<dbReference type="AlphaFoldDB" id="A0A367IZ64"/>
<evidence type="ECO:0000313" key="1">
    <source>
        <dbReference type="EMBL" id="RCH82879.1"/>
    </source>
</evidence>
<accession>A0A367IZ64</accession>
<feature type="non-terminal residue" evidence="1">
    <location>
        <position position="149"/>
    </location>
</feature>
<dbReference type="EMBL" id="PJQL01002861">
    <property type="protein sequence ID" value="RCH82879.1"/>
    <property type="molecule type" value="Genomic_DNA"/>
</dbReference>
<sequence>MDGLAYDLYRNERVAFEGSSGEYKANINKIVDDSTKQVSTMIAMLKGIGNRHLNANFKTLLDTEVFGIQSVRTSIVLSEVQFKEDDRFSYREVRSAEVPIVYEERNKWLKVFEILCYMLVELKKQRINYKVIEDDEQGAVLVMSEDTIK</sequence>
<reference evidence="1 2" key="1">
    <citation type="journal article" date="2018" name="G3 (Bethesda)">
        <title>Phylogenetic and Phylogenomic Definition of Rhizopus Species.</title>
        <authorList>
            <person name="Gryganskyi A.P."/>
            <person name="Golan J."/>
            <person name="Dolatabadi S."/>
            <person name="Mondo S."/>
            <person name="Robb S."/>
            <person name="Idnurm A."/>
            <person name="Muszewska A."/>
            <person name="Steczkiewicz K."/>
            <person name="Masonjones S."/>
            <person name="Liao H.L."/>
            <person name="Gajdeczka M.T."/>
            <person name="Anike F."/>
            <person name="Vuek A."/>
            <person name="Anishchenko I.M."/>
            <person name="Voigt K."/>
            <person name="de Hoog G.S."/>
            <person name="Smith M.E."/>
            <person name="Heitman J."/>
            <person name="Vilgalys R."/>
            <person name="Stajich J.E."/>
        </authorList>
    </citation>
    <scope>NUCLEOTIDE SEQUENCE [LARGE SCALE GENOMIC DNA]</scope>
    <source>
        <strain evidence="1 2">CBS 357.93</strain>
    </source>
</reference>
<proteinExistence type="predicted"/>
<comment type="caution">
    <text evidence="1">The sequence shown here is derived from an EMBL/GenBank/DDBJ whole genome shotgun (WGS) entry which is preliminary data.</text>
</comment>
<protein>
    <recommendedName>
        <fullName evidence="3">Fungal-type protein kinase domain-containing protein</fullName>
    </recommendedName>
</protein>
<dbReference type="Proteomes" id="UP000252139">
    <property type="component" value="Unassembled WGS sequence"/>
</dbReference>
<keyword evidence="2" id="KW-1185">Reference proteome</keyword>
<dbReference type="OrthoDB" id="2404656at2759"/>
<organism evidence="1 2">
    <name type="scientific">Rhizopus azygosporus</name>
    <name type="common">Rhizopus microsporus var. azygosporus</name>
    <dbReference type="NCBI Taxonomy" id="86630"/>
    <lineage>
        <taxon>Eukaryota</taxon>
        <taxon>Fungi</taxon>
        <taxon>Fungi incertae sedis</taxon>
        <taxon>Mucoromycota</taxon>
        <taxon>Mucoromycotina</taxon>
        <taxon>Mucoromycetes</taxon>
        <taxon>Mucorales</taxon>
        <taxon>Mucorineae</taxon>
        <taxon>Rhizopodaceae</taxon>
        <taxon>Rhizopus</taxon>
    </lineage>
</organism>
<gene>
    <name evidence="1" type="ORF">CU097_001960</name>
</gene>